<protein>
    <submittedName>
        <fullName evidence="1">Uncharacterized protein</fullName>
    </submittedName>
</protein>
<dbReference type="HOGENOM" id="CLU_2726550_0_0_1"/>
<evidence type="ECO:0000313" key="1">
    <source>
        <dbReference type="EnsemblPlants" id="ONIVA06G16830.1"/>
    </source>
</evidence>
<name>A0A0E0HQJ9_ORYNI</name>
<dbReference type="AlphaFoldDB" id="A0A0E0HQJ9"/>
<reference evidence="1" key="2">
    <citation type="submission" date="2018-04" db="EMBL/GenBank/DDBJ databases">
        <title>OnivRS2 (Oryza nivara Reference Sequence Version 2).</title>
        <authorList>
            <person name="Zhang J."/>
            <person name="Kudrna D."/>
            <person name="Lee S."/>
            <person name="Talag J."/>
            <person name="Rajasekar S."/>
            <person name="Welchert J."/>
            <person name="Hsing Y.-I."/>
            <person name="Wing R.A."/>
        </authorList>
    </citation>
    <scope>NUCLEOTIDE SEQUENCE [LARGE SCALE GENOMIC DNA]</scope>
    <source>
        <strain evidence="1">SL10</strain>
    </source>
</reference>
<dbReference type="Proteomes" id="UP000006591">
    <property type="component" value="Chromosome 6"/>
</dbReference>
<reference evidence="1" key="1">
    <citation type="submission" date="2015-04" db="UniProtKB">
        <authorList>
            <consortium name="EnsemblPlants"/>
        </authorList>
    </citation>
    <scope>IDENTIFICATION</scope>
    <source>
        <strain evidence="1">SL10</strain>
    </source>
</reference>
<accession>A0A0E0HQJ9</accession>
<organism evidence="1">
    <name type="scientific">Oryza nivara</name>
    <name type="common">Indian wild rice</name>
    <name type="synonym">Oryza sativa f. spontanea</name>
    <dbReference type="NCBI Taxonomy" id="4536"/>
    <lineage>
        <taxon>Eukaryota</taxon>
        <taxon>Viridiplantae</taxon>
        <taxon>Streptophyta</taxon>
        <taxon>Embryophyta</taxon>
        <taxon>Tracheophyta</taxon>
        <taxon>Spermatophyta</taxon>
        <taxon>Magnoliopsida</taxon>
        <taxon>Liliopsida</taxon>
        <taxon>Poales</taxon>
        <taxon>Poaceae</taxon>
        <taxon>BOP clade</taxon>
        <taxon>Oryzoideae</taxon>
        <taxon>Oryzeae</taxon>
        <taxon>Oryzinae</taxon>
        <taxon>Oryza</taxon>
    </lineage>
</organism>
<keyword evidence="2" id="KW-1185">Reference proteome</keyword>
<evidence type="ECO:0000313" key="2">
    <source>
        <dbReference type="Proteomes" id="UP000006591"/>
    </source>
</evidence>
<dbReference type="EnsemblPlants" id="ONIVA06G16830.1">
    <property type="protein sequence ID" value="ONIVA06G16830.1"/>
    <property type="gene ID" value="ONIVA06G16830"/>
</dbReference>
<sequence>MAEIFTEIAIESPAWSIDIQRLAADLETKLCNVDLEGGRRRRRSPECLISKVKPQASCVAPIHDLAAGFVTF</sequence>
<dbReference type="Gramene" id="ONIVA06G16830.1">
    <property type="protein sequence ID" value="ONIVA06G16830.1"/>
    <property type="gene ID" value="ONIVA06G16830"/>
</dbReference>
<proteinExistence type="predicted"/>